<organism evidence="4 5">
    <name type="scientific">Candidatus Lloydbacteria bacterium RIFCSPHIGHO2_02_FULL_51_22</name>
    <dbReference type="NCBI Taxonomy" id="1798663"/>
    <lineage>
        <taxon>Bacteria</taxon>
        <taxon>Candidatus Lloydiibacteriota</taxon>
    </lineage>
</organism>
<comment type="caution">
    <text evidence="4">The sequence shown here is derived from an EMBL/GenBank/DDBJ whole genome shotgun (WGS) entry which is preliminary data.</text>
</comment>
<dbReference type="SUPFAM" id="SSF88713">
    <property type="entry name" value="Glycoside hydrolase/deacetylase"/>
    <property type="match status" value="1"/>
</dbReference>
<dbReference type="InterPro" id="IPR002509">
    <property type="entry name" value="NODB_dom"/>
</dbReference>
<dbReference type="GO" id="GO:0005576">
    <property type="term" value="C:extracellular region"/>
    <property type="evidence" value="ECO:0007669"/>
    <property type="project" value="UniProtKB-SubCell"/>
</dbReference>
<protein>
    <recommendedName>
        <fullName evidence="3">NodB homology domain-containing protein</fullName>
    </recommendedName>
</protein>
<proteinExistence type="predicted"/>
<evidence type="ECO:0000256" key="1">
    <source>
        <dbReference type="ARBA" id="ARBA00004613"/>
    </source>
</evidence>
<dbReference type="AlphaFoldDB" id="A0A1G2DGM4"/>
<keyword evidence="2" id="KW-0732">Signal</keyword>
<dbReference type="InterPro" id="IPR011330">
    <property type="entry name" value="Glyco_hydro/deAcase_b/a-brl"/>
</dbReference>
<evidence type="ECO:0000256" key="2">
    <source>
        <dbReference type="ARBA" id="ARBA00022729"/>
    </source>
</evidence>
<dbReference type="InterPro" id="IPR051398">
    <property type="entry name" value="Polysacch_Deacetylase"/>
</dbReference>
<evidence type="ECO:0000313" key="4">
    <source>
        <dbReference type="EMBL" id="OGZ12572.1"/>
    </source>
</evidence>
<dbReference type="Pfam" id="PF01522">
    <property type="entry name" value="Polysacc_deac_1"/>
    <property type="match status" value="1"/>
</dbReference>
<dbReference type="PANTHER" id="PTHR34216">
    <property type="match status" value="1"/>
</dbReference>
<feature type="domain" description="NodB homology" evidence="3">
    <location>
        <begin position="95"/>
        <end position="133"/>
    </location>
</feature>
<dbReference type="GO" id="GO:0016810">
    <property type="term" value="F:hydrolase activity, acting on carbon-nitrogen (but not peptide) bonds"/>
    <property type="evidence" value="ECO:0007669"/>
    <property type="project" value="InterPro"/>
</dbReference>
<dbReference type="Gene3D" id="3.20.20.370">
    <property type="entry name" value="Glycoside hydrolase/deacetylase"/>
    <property type="match status" value="1"/>
</dbReference>
<evidence type="ECO:0000259" key="3">
    <source>
        <dbReference type="Pfam" id="PF01522"/>
    </source>
</evidence>
<evidence type="ECO:0000313" key="5">
    <source>
        <dbReference type="Proteomes" id="UP000178099"/>
    </source>
</evidence>
<dbReference type="EMBL" id="MHLN01000003">
    <property type="protein sequence ID" value="OGZ12572.1"/>
    <property type="molecule type" value="Genomic_DNA"/>
</dbReference>
<name>A0A1G2DGM4_9BACT</name>
<comment type="subcellular location">
    <subcellularLocation>
        <location evidence="1">Secreted</location>
    </subcellularLocation>
</comment>
<gene>
    <name evidence="4" type="ORF">A3D67_04160</name>
</gene>
<dbReference type="PANTHER" id="PTHR34216:SF3">
    <property type="entry name" value="POLY-BETA-1,6-N-ACETYL-D-GLUCOSAMINE N-DEACETYLASE"/>
    <property type="match status" value="1"/>
</dbReference>
<sequence length="350" mass="39983">MVDKIHLRAYTAHCALWLSLSRRGICRGAVCTLKEEKRPMDDVMHLGYHYVRNEKAPGPNCSPARLRAQIRALKEGGYEFLTCEEVVSRLTSNRPLPEKHATLSFDDGLKDQFTTVFPILQNLGIRGTFFYITCALDGKLPPVIGFQILIELLGAKRLEEEILPKVFQGTPYVDLLDAKRYDATGRKVGEVEEFRRIKWMFNHWPAQAFKQEKIDEMFAEYVGEGSQEQYTREWFMSGNELRVMATADMEITSHTVSHPALDVTGLADIEQELAVSRRRLMDEVPGAKVHSFGWTFGGKFRPAVQKIAMRHYASAWNFLSARTYAPERMYENLADIPRLHEQVFSPASCS</sequence>
<reference evidence="4 5" key="1">
    <citation type="journal article" date="2016" name="Nat. Commun.">
        <title>Thousands of microbial genomes shed light on interconnected biogeochemical processes in an aquifer system.</title>
        <authorList>
            <person name="Anantharaman K."/>
            <person name="Brown C.T."/>
            <person name="Hug L.A."/>
            <person name="Sharon I."/>
            <person name="Castelle C.J."/>
            <person name="Probst A.J."/>
            <person name="Thomas B.C."/>
            <person name="Singh A."/>
            <person name="Wilkins M.J."/>
            <person name="Karaoz U."/>
            <person name="Brodie E.L."/>
            <person name="Williams K.H."/>
            <person name="Hubbard S.S."/>
            <person name="Banfield J.F."/>
        </authorList>
    </citation>
    <scope>NUCLEOTIDE SEQUENCE [LARGE SCALE GENOMIC DNA]</scope>
</reference>
<dbReference type="Proteomes" id="UP000178099">
    <property type="component" value="Unassembled WGS sequence"/>
</dbReference>
<dbReference type="GO" id="GO:0005975">
    <property type="term" value="P:carbohydrate metabolic process"/>
    <property type="evidence" value="ECO:0007669"/>
    <property type="project" value="InterPro"/>
</dbReference>
<accession>A0A1G2DGM4</accession>